<dbReference type="SUPFAM" id="SSF54637">
    <property type="entry name" value="Thioesterase/thiol ester dehydrase-isomerase"/>
    <property type="match status" value="1"/>
</dbReference>
<reference evidence="3" key="1">
    <citation type="submission" date="2016-10" db="EMBL/GenBank/DDBJ databases">
        <authorList>
            <person name="Varghese N."/>
            <person name="Submissions S."/>
        </authorList>
    </citation>
    <scope>NUCLEOTIDE SEQUENCE [LARGE SCALE GENOMIC DNA]</scope>
    <source>
        <strain evidence="3">NRRL B-51270</strain>
    </source>
</reference>
<organism evidence="2 3">
    <name type="scientific">Halopseudomonas xinjiangensis</name>
    <dbReference type="NCBI Taxonomy" id="487184"/>
    <lineage>
        <taxon>Bacteria</taxon>
        <taxon>Pseudomonadati</taxon>
        <taxon>Pseudomonadota</taxon>
        <taxon>Gammaproteobacteria</taxon>
        <taxon>Pseudomonadales</taxon>
        <taxon>Pseudomonadaceae</taxon>
        <taxon>Halopseudomonas</taxon>
    </lineage>
</organism>
<dbReference type="AlphaFoldDB" id="A0A1H1NUM1"/>
<sequence>MNWDFENPHTYDITVQADDIDELGHANNAIYVRWLERCAWQHSKSLGLGLDEYRELDRAMAIVHHQIDYLAAGYEGDELTMATWIVHWDKKLRMTRHFQLCRKSDGATLLRARTTFACIELSTGRPKRMPASFIDGYGKAISADTKAEP</sequence>
<dbReference type="InterPro" id="IPR029069">
    <property type="entry name" value="HotDog_dom_sf"/>
</dbReference>
<accession>A0A1H1NUM1</accession>
<evidence type="ECO:0000313" key="3">
    <source>
        <dbReference type="Proteomes" id="UP000243207"/>
    </source>
</evidence>
<dbReference type="Pfam" id="PF13279">
    <property type="entry name" value="4HBT_2"/>
    <property type="match status" value="1"/>
</dbReference>
<protein>
    <submittedName>
        <fullName evidence="2">Acyl-CoA thioester hydrolase</fullName>
    </submittedName>
</protein>
<name>A0A1H1NUM1_9GAMM</name>
<dbReference type="OrthoDB" id="9801517at2"/>
<dbReference type="FunFam" id="3.10.129.10:FF:000094">
    <property type="entry name" value="4-hydroxybenzoyl-CoA thioesterase"/>
    <property type="match status" value="1"/>
</dbReference>
<dbReference type="Gene3D" id="3.10.129.10">
    <property type="entry name" value="Hotdog Thioesterase"/>
    <property type="match status" value="1"/>
</dbReference>
<dbReference type="PANTHER" id="PTHR31793:SF37">
    <property type="entry name" value="ACYL-COA THIOESTER HYDROLASE YBGC"/>
    <property type="match status" value="1"/>
</dbReference>
<dbReference type="STRING" id="487184.SAMN05216421_0770"/>
<evidence type="ECO:0000313" key="2">
    <source>
        <dbReference type="EMBL" id="SDS02654.1"/>
    </source>
</evidence>
<keyword evidence="1 2" id="KW-0378">Hydrolase</keyword>
<gene>
    <name evidence="2" type="ORF">SAMN05216421_0770</name>
</gene>
<evidence type="ECO:0000256" key="1">
    <source>
        <dbReference type="ARBA" id="ARBA00022801"/>
    </source>
</evidence>
<dbReference type="RefSeq" id="WP_093391907.1">
    <property type="nucleotide sequence ID" value="NZ_LT629736.1"/>
</dbReference>
<dbReference type="EMBL" id="LT629736">
    <property type="protein sequence ID" value="SDS02654.1"/>
    <property type="molecule type" value="Genomic_DNA"/>
</dbReference>
<dbReference type="CDD" id="cd00586">
    <property type="entry name" value="4HBT"/>
    <property type="match status" value="1"/>
</dbReference>
<dbReference type="Proteomes" id="UP000243207">
    <property type="component" value="Chromosome I"/>
</dbReference>
<dbReference type="GO" id="GO:0047617">
    <property type="term" value="F:fatty acyl-CoA hydrolase activity"/>
    <property type="evidence" value="ECO:0007669"/>
    <property type="project" value="TreeGrafter"/>
</dbReference>
<dbReference type="InterPro" id="IPR050563">
    <property type="entry name" value="4-hydroxybenzoyl-CoA_TE"/>
</dbReference>
<proteinExistence type="predicted"/>
<keyword evidence="3" id="KW-1185">Reference proteome</keyword>
<dbReference type="PANTHER" id="PTHR31793">
    <property type="entry name" value="4-HYDROXYBENZOYL-COA THIOESTERASE FAMILY MEMBER"/>
    <property type="match status" value="1"/>
</dbReference>